<dbReference type="InterPro" id="IPR012674">
    <property type="entry name" value="Calycin"/>
</dbReference>
<protein>
    <submittedName>
        <fullName evidence="1">Uncharacterized protein</fullName>
    </submittedName>
</protein>
<dbReference type="Gene3D" id="2.40.128.20">
    <property type="match status" value="1"/>
</dbReference>
<proteinExistence type="predicted"/>
<dbReference type="EMBL" id="NESQ01000528">
    <property type="protein sequence ID" value="PUU72482.1"/>
    <property type="molecule type" value="Genomic_DNA"/>
</dbReference>
<keyword evidence="2" id="KW-1185">Reference proteome</keyword>
<dbReference type="PANTHER" id="PTHR38115">
    <property type="entry name" value="LIPOCALIN-LIKE DOMAIN-CONTAINING PROTEIN"/>
    <property type="match status" value="1"/>
</dbReference>
<dbReference type="AlphaFoldDB" id="A0A2T6ZAF4"/>
<feature type="non-terminal residue" evidence="1">
    <location>
        <position position="168"/>
    </location>
</feature>
<sequence>MAAPPTITSKNLTGKFFMNKTLSDDLDEVLMEQNIGWLTRKIISMATITLSIKHYTEDDTEHIDIDQTATGGLQGTTEIRILDWKQRPHQDHLFGELTGQSRRVQLEDVQDEFLKKGWLEGEAREDGLVEAFVVSSVNGWSARLIWGFQEFDEKRHYTRHLRFEKGEK</sequence>
<gene>
    <name evidence="1" type="ORF">B9Z19DRAFT_915619</name>
</gene>
<reference evidence="1 2" key="1">
    <citation type="submission" date="2017-04" db="EMBL/GenBank/DDBJ databases">
        <title>Draft genome sequence of Tuber borchii Vittad., a whitish edible truffle.</title>
        <authorList>
            <consortium name="DOE Joint Genome Institute"/>
            <person name="Murat C."/>
            <person name="Kuo A."/>
            <person name="Barry K.W."/>
            <person name="Clum A."/>
            <person name="Dockter R.B."/>
            <person name="Fauchery L."/>
            <person name="Iotti M."/>
            <person name="Kohler A."/>
            <person name="Labutti K."/>
            <person name="Lindquist E.A."/>
            <person name="Lipzen A."/>
            <person name="Ohm R.A."/>
            <person name="Wang M."/>
            <person name="Grigoriev I.V."/>
            <person name="Zambonelli A."/>
            <person name="Martin F.M."/>
        </authorList>
    </citation>
    <scope>NUCLEOTIDE SEQUENCE [LARGE SCALE GENOMIC DNA]</scope>
    <source>
        <strain evidence="1 2">Tbo3840</strain>
    </source>
</reference>
<accession>A0A2T6ZAF4</accession>
<dbReference type="OrthoDB" id="425354at2759"/>
<organism evidence="1 2">
    <name type="scientific">Tuber borchii</name>
    <name type="common">White truffle</name>
    <dbReference type="NCBI Taxonomy" id="42251"/>
    <lineage>
        <taxon>Eukaryota</taxon>
        <taxon>Fungi</taxon>
        <taxon>Dikarya</taxon>
        <taxon>Ascomycota</taxon>
        <taxon>Pezizomycotina</taxon>
        <taxon>Pezizomycetes</taxon>
        <taxon>Pezizales</taxon>
        <taxon>Tuberaceae</taxon>
        <taxon>Tuber</taxon>
    </lineage>
</organism>
<dbReference type="Proteomes" id="UP000244722">
    <property type="component" value="Unassembled WGS sequence"/>
</dbReference>
<name>A0A2T6ZAF4_TUBBO</name>
<evidence type="ECO:0000313" key="1">
    <source>
        <dbReference type="EMBL" id="PUU72482.1"/>
    </source>
</evidence>
<dbReference type="InterPro" id="IPR053037">
    <property type="entry name" value="Pericyclase_pydY-like"/>
</dbReference>
<comment type="caution">
    <text evidence="1">The sequence shown here is derived from an EMBL/GenBank/DDBJ whole genome shotgun (WGS) entry which is preliminary data.</text>
</comment>
<dbReference type="STRING" id="42251.A0A2T6ZAF4"/>
<dbReference type="PANTHER" id="PTHR38115:SF1">
    <property type="entry name" value="LIPOCALIN-LIKE DOMAIN-CONTAINING PROTEIN"/>
    <property type="match status" value="1"/>
</dbReference>
<evidence type="ECO:0000313" key="2">
    <source>
        <dbReference type="Proteomes" id="UP000244722"/>
    </source>
</evidence>